<protein>
    <submittedName>
        <fullName evidence="2">Zinc knuckle CX2CX4HX4C</fullName>
    </submittedName>
</protein>
<comment type="caution">
    <text evidence="2">The sequence shown here is derived from an EMBL/GenBank/DDBJ whole genome shotgun (WGS) entry which is preliminary data.</text>
</comment>
<gene>
    <name evidence="2" type="ORF">Tci_521075</name>
</gene>
<feature type="region of interest" description="Disordered" evidence="1">
    <location>
        <begin position="360"/>
        <end position="407"/>
    </location>
</feature>
<accession>A0A699IHE8</accession>
<evidence type="ECO:0000256" key="1">
    <source>
        <dbReference type="SAM" id="MobiDB-lite"/>
    </source>
</evidence>
<feature type="non-terminal residue" evidence="2">
    <location>
        <position position="1"/>
    </location>
</feature>
<sequence length="435" mass="47074">VLIEDSNNLKLREGNISTVNLDDLHAHIQSSMGDYVGADFVINPKATRGFINPSFETDNAWKSDASGLTEGDRIRADSITFGLPYCSFPPHQSNVDVSAIFGVSLTTVGDLEVLITVIDAGKHEGLLCEMTNDKRTIVFEALGAMCDLIEAQSTLNLPNDGLLYSIDDVATLFGMPFNSLKKIDEFTKDLKVGKYPLWSTLANEPIVQSVAINTKLTSYAGVTGVSAKDQPTSNSNFHPLVVDHVFDGVNISISHKVIKKAKHGLKRIMMNSKGFFFFKSDSRAGLEAVLEGGPWSSFARCLIKVNSEADLVDVVTIGIPSLTGNGFTKETIRVVSPPIVTTSNIVTHTVEKTNDGFQMVGKKRKGKSKSTNGVEFSTGTSSKKGNKATSNSYFALENEEAEEDDKPVENVFDESANLFPNLKTGEISPFTATVG</sequence>
<organism evidence="2">
    <name type="scientific">Tanacetum cinerariifolium</name>
    <name type="common">Dalmatian daisy</name>
    <name type="synonym">Chrysanthemum cinerariifolium</name>
    <dbReference type="NCBI Taxonomy" id="118510"/>
    <lineage>
        <taxon>Eukaryota</taxon>
        <taxon>Viridiplantae</taxon>
        <taxon>Streptophyta</taxon>
        <taxon>Embryophyta</taxon>
        <taxon>Tracheophyta</taxon>
        <taxon>Spermatophyta</taxon>
        <taxon>Magnoliopsida</taxon>
        <taxon>eudicotyledons</taxon>
        <taxon>Gunneridae</taxon>
        <taxon>Pentapetalae</taxon>
        <taxon>asterids</taxon>
        <taxon>campanulids</taxon>
        <taxon>Asterales</taxon>
        <taxon>Asteraceae</taxon>
        <taxon>Asteroideae</taxon>
        <taxon>Anthemideae</taxon>
        <taxon>Anthemidinae</taxon>
        <taxon>Tanacetum</taxon>
    </lineage>
</organism>
<feature type="compositionally biased region" description="Polar residues" evidence="1">
    <location>
        <begin position="369"/>
        <end position="393"/>
    </location>
</feature>
<proteinExistence type="predicted"/>
<feature type="compositionally biased region" description="Acidic residues" evidence="1">
    <location>
        <begin position="397"/>
        <end position="406"/>
    </location>
</feature>
<reference evidence="2" key="1">
    <citation type="journal article" date="2019" name="Sci. Rep.">
        <title>Draft genome of Tanacetum cinerariifolium, the natural source of mosquito coil.</title>
        <authorList>
            <person name="Yamashiro T."/>
            <person name="Shiraishi A."/>
            <person name="Satake H."/>
            <person name="Nakayama K."/>
        </authorList>
    </citation>
    <scope>NUCLEOTIDE SEQUENCE</scope>
</reference>
<evidence type="ECO:0000313" key="2">
    <source>
        <dbReference type="EMBL" id="GEZ49102.1"/>
    </source>
</evidence>
<dbReference type="EMBL" id="BKCJ010285324">
    <property type="protein sequence ID" value="GEZ49102.1"/>
    <property type="molecule type" value="Genomic_DNA"/>
</dbReference>
<dbReference type="AlphaFoldDB" id="A0A699IHE8"/>
<name>A0A699IHE8_TANCI</name>